<proteinExistence type="predicted"/>
<feature type="domain" description="PilZ" evidence="1">
    <location>
        <begin position="3"/>
        <end position="110"/>
    </location>
</feature>
<organism evidence="2">
    <name type="scientific">marine sediment metagenome</name>
    <dbReference type="NCBI Taxonomy" id="412755"/>
    <lineage>
        <taxon>unclassified sequences</taxon>
        <taxon>metagenomes</taxon>
        <taxon>ecological metagenomes</taxon>
    </lineage>
</organism>
<gene>
    <name evidence="2" type="ORF">LCGC14_1247610</name>
</gene>
<sequence>MSEKRRERRVREQALFTITLISKDTTETHPKIIHHTTEDISLTGARIHTNAFLPVGSFLKIDLSLMDPPRMISAYAKVRWAKSVYADELFELGIEFVDTSINIIKALKEHFDKTEREESSE</sequence>
<dbReference type="Pfam" id="PF07238">
    <property type="entry name" value="PilZ"/>
    <property type="match status" value="1"/>
</dbReference>
<dbReference type="GO" id="GO:0035438">
    <property type="term" value="F:cyclic-di-GMP binding"/>
    <property type="evidence" value="ECO:0007669"/>
    <property type="project" value="InterPro"/>
</dbReference>
<protein>
    <recommendedName>
        <fullName evidence="1">PilZ domain-containing protein</fullName>
    </recommendedName>
</protein>
<dbReference type="EMBL" id="LAZR01006802">
    <property type="protein sequence ID" value="KKM89550.1"/>
    <property type="molecule type" value="Genomic_DNA"/>
</dbReference>
<dbReference type="SUPFAM" id="SSF141371">
    <property type="entry name" value="PilZ domain-like"/>
    <property type="match status" value="1"/>
</dbReference>
<dbReference type="Gene3D" id="2.40.10.220">
    <property type="entry name" value="predicted glycosyltransferase like domains"/>
    <property type="match status" value="1"/>
</dbReference>
<dbReference type="AlphaFoldDB" id="A0A0F9NL93"/>
<evidence type="ECO:0000259" key="1">
    <source>
        <dbReference type="Pfam" id="PF07238"/>
    </source>
</evidence>
<comment type="caution">
    <text evidence="2">The sequence shown here is derived from an EMBL/GenBank/DDBJ whole genome shotgun (WGS) entry which is preliminary data.</text>
</comment>
<accession>A0A0F9NL93</accession>
<evidence type="ECO:0000313" key="2">
    <source>
        <dbReference type="EMBL" id="KKM89550.1"/>
    </source>
</evidence>
<reference evidence="2" key="1">
    <citation type="journal article" date="2015" name="Nature">
        <title>Complex archaea that bridge the gap between prokaryotes and eukaryotes.</title>
        <authorList>
            <person name="Spang A."/>
            <person name="Saw J.H."/>
            <person name="Jorgensen S.L."/>
            <person name="Zaremba-Niedzwiedzka K."/>
            <person name="Martijn J."/>
            <person name="Lind A.E."/>
            <person name="van Eijk R."/>
            <person name="Schleper C."/>
            <person name="Guy L."/>
            <person name="Ettema T.J."/>
        </authorList>
    </citation>
    <scope>NUCLEOTIDE SEQUENCE</scope>
</reference>
<name>A0A0F9NL93_9ZZZZ</name>
<dbReference type="InterPro" id="IPR009875">
    <property type="entry name" value="PilZ_domain"/>
</dbReference>